<organism evidence="1 2">
    <name type="scientific">Alicyclobacillus tolerans</name>
    <dbReference type="NCBI Taxonomy" id="90970"/>
    <lineage>
        <taxon>Bacteria</taxon>
        <taxon>Bacillati</taxon>
        <taxon>Bacillota</taxon>
        <taxon>Bacilli</taxon>
        <taxon>Bacillales</taxon>
        <taxon>Alicyclobacillaceae</taxon>
        <taxon>Alicyclobacillus</taxon>
    </lineage>
</organism>
<evidence type="ECO:0000313" key="2">
    <source>
        <dbReference type="Proteomes" id="UP000184016"/>
    </source>
</evidence>
<sequence>MIQLIVGLIISLIIIVYIATDAPNHDKSTWG</sequence>
<reference evidence="2" key="1">
    <citation type="submission" date="2016-11" db="EMBL/GenBank/DDBJ databases">
        <authorList>
            <person name="Varghese N."/>
            <person name="Submissions S."/>
        </authorList>
    </citation>
    <scope>NUCLEOTIDE SEQUENCE [LARGE SCALE GENOMIC DNA]</scope>
    <source>
        <strain evidence="2">USBA-503</strain>
    </source>
</reference>
<evidence type="ECO:0000313" key="1">
    <source>
        <dbReference type="EMBL" id="SHJ72199.1"/>
    </source>
</evidence>
<proteinExistence type="predicted"/>
<protein>
    <submittedName>
        <fullName evidence="1">Uncharacterized protein</fullName>
    </submittedName>
</protein>
<name>A0A1M6LLU2_9BACL</name>
<dbReference type="EMBL" id="FRAF01000003">
    <property type="protein sequence ID" value="SHJ72199.1"/>
    <property type="molecule type" value="Genomic_DNA"/>
</dbReference>
<dbReference type="AlphaFoldDB" id="A0A1M6LLU2"/>
<accession>A0A1M6LLU2</accession>
<dbReference type="STRING" id="1830138.SAMN05443507_10315"/>
<dbReference type="Proteomes" id="UP000184016">
    <property type="component" value="Unassembled WGS sequence"/>
</dbReference>
<gene>
    <name evidence="1" type="ORF">SAMN05443507_10315</name>
</gene>
<keyword evidence="2" id="KW-1185">Reference proteome</keyword>